<keyword evidence="3" id="KW-0175">Coiled coil</keyword>
<dbReference type="GO" id="GO:0015074">
    <property type="term" value="P:DNA integration"/>
    <property type="evidence" value="ECO:0007669"/>
    <property type="project" value="InterPro"/>
</dbReference>
<feature type="region of interest" description="Disordered" evidence="4">
    <location>
        <begin position="1117"/>
        <end position="1143"/>
    </location>
</feature>
<dbReference type="Gene3D" id="3.30.420.10">
    <property type="entry name" value="Ribonuclease H-like superfamily/Ribonuclease H"/>
    <property type="match status" value="1"/>
</dbReference>
<comment type="caution">
    <text evidence="6">The sequence shown here is derived from an EMBL/GenBank/DDBJ whole genome shotgun (WGS) entry which is preliminary data.</text>
</comment>
<feature type="coiled-coil region" evidence="3">
    <location>
        <begin position="208"/>
        <end position="235"/>
    </location>
</feature>
<dbReference type="InterPro" id="IPR001584">
    <property type="entry name" value="Integrase_cat-core"/>
</dbReference>
<dbReference type="GO" id="GO:0016787">
    <property type="term" value="F:hydrolase activity"/>
    <property type="evidence" value="ECO:0007669"/>
    <property type="project" value="UniProtKB-KW"/>
</dbReference>
<dbReference type="InterPro" id="IPR043502">
    <property type="entry name" value="DNA/RNA_pol_sf"/>
</dbReference>
<accession>A0A6L2MKV4</accession>
<evidence type="ECO:0000256" key="3">
    <source>
        <dbReference type="SAM" id="Coils"/>
    </source>
</evidence>
<evidence type="ECO:0000259" key="5">
    <source>
        <dbReference type="PROSITE" id="PS50994"/>
    </source>
</evidence>
<dbReference type="PANTHER" id="PTHR42648">
    <property type="entry name" value="TRANSPOSASE, PUTATIVE-RELATED"/>
    <property type="match status" value="1"/>
</dbReference>
<dbReference type="SUPFAM" id="SSF56672">
    <property type="entry name" value="DNA/RNA polymerases"/>
    <property type="match status" value="1"/>
</dbReference>
<name>A0A6L2MKV4_TANCI</name>
<dbReference type="GO" id="GO:0046872">
    <property type="term" value="F:metal ion binding"/>
    <property type="evidence" value="ECO:0007669"/>
    <property type="project" value="UniProtKB-KW"/>
</dbReference>
<dbReference type="InterPro" id="IPR036397">
    <property type="entry name" value="RNaseH_sf"/>
</dbReference>
<dbReference type="SUPFAM" id="SSF53098">
    <property type="entry name" value="Ribonuclease H-like"/>
    <property type="match status" value="1"/>
</dbReference>
<reference evidence="6" key="1">
    <citation type="journal article" date="2019" name="Sci. Rep.">
        <title>Draft genome of Tanacetum cinerariifolium, the natural source of mosquito coil.</title>
        <authorList>
            <person name="Yamashiro T."/>
            <person name="Shiraishi A."/>
            <person name="Satake H."/>
            <person name="Nakayama K."/>
        </authorList>
    </citation>
    <scope>NUCLEOTIDE SEQUENCE</scope>
</reference>
<evidence type="ECO:0000256" key="2">
    <source>
        <dbReference type="ARBA" id="ARBA00022801"/>
    </source>
</evidence>
<dbReference type="InterPro" id="IPR012337">
    <property type="entry name" value="RNaseH-like_sf"/>
</dbReference>
<dbReference type="EMBL" id="BKCJ010006917">
    <property type="protein sequence ID" value="GEU74608.1"/>
    <property type="molecule type" value="Genomic_DNA"/>
</dbReference>
<dbReference type="Pfam" id="PF14223">
    <property type="entry name" value="Retrotran_gag_2"/>
    <property type="match status" value="1"/>
</dbReference>
<evidence type="ECO:0000256" key="4">
    <source>
        <dbReference type="SAM" id="MobiDB-lite"/>
    </source>
</evidence>
<gene>
    <name evidence="6" type="ORF">Tci_046586</name>
</gene>
<dbReference type="InterPro" id="IPR039537">
    <property type="entry name" value="Retrotran_Ty1/copia-like"/>
</dbReference>
<keyword evidence="1" id="KW-0479">Metal-binding</keyword>
<dbReference type="Pfam" id="PF07727">
    <property type="entry name" value="RVT_2"/>
    <property type="match status" value="1"/>
</dbReference>
<keyword evidence="2" id="KW-0378">Hydrolase</keyword>
<dbReference type="PROSITE" id="PS50994">
    <property type="entry name" value="INTEGRASE"/>
    <property type="match status" value="1"/>
</dbReference>
<protein>
    <recommendedName>
        <fullName evidence="5">Integrase catalytic domain-containing protein</fullName>
    </recommendedName>
</protein>
<feature type="domain" description="Integrase catalytic" evidence="5">
    <location>
        <begin position="461"/>
        <end position="569"/>
    </location>
</feature>
<feature type="compositionally biased region" description="Low complexity" evidence="4">
    <location>
        <begin position="1126"/>
        <end position="1142"/>
    </location>
</feature>
<evidence type="ECO:0000256" key="1">
    <source>
        <dbReference type="ARBA" id="ARBA00022723"/>
    </source>
</evidence>
<proteinExistence type="predicted"/>
<dbReference type="PANTHER" id="PTHR42648:SF32">
    <property type="entry name" value="RIBONUCLEASE H-LIKE DOMAIN, GAG-PRE-INTEGRASE DOMAIN PROTEIN-RELATED"/>
    <property type="match status" value="1"/>
</dbReference>
<evidence type="ECO:0000313" key="6">
    <source>
        <dbReference type="EMBL" id="GEU74608.1"/>
    </source>
</evidence>
<organism evidence="6">
    <name type="scientific">Tanacetum cinerariifolium</name>
    <name type="common">Dalmatian daisy</name>
    <name type="synonym">Chrysanthemum cinerariifolium</name>
    <dbReference type="NCBI Taxonomy" id="118510"/>
    <lineage>
        <taxon>Eukaryota</taxon>
        <taxon>Viridiplantae</taxon>
        <taxon>Streptophyta</taxon>
        <taxon>Embryophyta</taxon>
        <taxon>Tracheophyta</taxon>
        <taxon>Spermatophyta</taxon>
        <taxon>Magnoliopsida</taxon>
        <taxon>eudicotyledons</taxon>
        <taxon>Gunneridae</taxon>
        <taxon>Pentapetalae</taxon>
        <taxon>asterids</taxon>
        <taxon>campanulids</taxon>
        <taxon>Asterales</taxon>
        <taxon>Asteraceae</taxon>
        <taxon>Asteroideae</taxon>
        <taxon>Anthemideae</taxon>
        <taxon>Anthemidinae</taxon>
        <taxon>Tanacetum</taxon>
    </lineage>
</organism>
<dbReference type="GO" id="GO:0003676">
    <property type="term" value="F:nucleic acid binding"/>
    <property type="evidence" value="ECO:0007669"/>
    <property type="project" value="InterPro"/>
</dbReference>
<sequence length="1385" mass="155768">MTDYSLWEVILNGVVEPVAPTTAEQRLARKNELKARGTLLIALPDKYQLKFNIHKDAKTLMEAIEKRFGGNKETKKVQKTLFKQQYENFTGSSSESLDQIHDRMQKLISQLEILGESLSQEDINLNTNEPISAVTSVSGASAKIPVSTLPNVDTLSNARTGRNLGANGPTSMGFDMSKAEEEPTNYALMKFTSSSSSSSDNELRDNALVVLGQKLEKAEQERDELKLKLQNSETDEGLSASPKYDRYYSGDGYHAVPPLYTGTFMPPKPDLVFHDAPNVNKTVHTAFNIELSPTKPDKVLPHRPSASIIEDWVFDSEDHYKAELPQNAPSFVQPTEQVKTHRPSVKPVENSILATNHKTTIPKPKSHGNYRNRKACFVCNPHHALKDKGVIDIGYSRHMTGNMSYLSEFEEINGRNVAFGGNPNGGKIYGKVLLRVPRENNMYNVNLKNIVLSRDLTCLLEKAILDESTLWHRRPGHINFKTMNKSVKDLNQFCGIKREFSVPRTPQQNGIAERKNRTLIEAARTMLADLLLPIPFWAEAVNTACYVQNRVLVTKLQNKTPYELLLGRTPSIGFMRPFGCPVTILKTLDPLGRFDRKADEGFLGRYSNTDDDAAFGGKKPEFGREKPEYEVHVSPRYRNLSVEFQDFFDNSINEVNAVDSPVPAVGQISTNNTNTFSAARPSNTTVSPTHRKYLYMDSSQYPDDPNMSALEDITYFNDEEDVGAEADFTNLETNITEELLQFKMQTICILVDLPNGKRAIGTKWVFRNKKDERHIVVKNKARLIAQGHTQEEGIDYEEVFAPYARIEAIRLFLAYASVMGFIVYQMDVKSTFLYQTIEEEVYVCQPLGFEGLDYPDKVYNVVKALYGLHQAPRSWYETLANYLLENGFQRGKIDQTLFIKKQKGDIFLVQVYVDDIIFGSTNKELCKAFKKLMKDKFQMSSMGELTFFLDIKSASTPIDTEKPLLKDLNGQTATGKENSNPFMAGSLPKTMKKVIITEATIQEALRLDDAESIDCLPNEEIFTELSMMSSSMASAVICLSTGRKFNLSKAQVGDLSSHTTKYSSPALTQKVFANMRRVGKGFSRVETPLFEGMIVAQQADDVADEVDAGVNVAEGATVIPTPPLSPMAQPSSPPQQQESSQPTHDAKILMDLLHTLLETCTTLTRKVGALEQDKVAQALEIIKLKKRIKKLERKNKLKVSGIRRLRKVRTAQRVQSSTDTVMDDQEDASKQREIIANIDADEDVTLKDAAAVEKTEPTELKEVVEVVTTTKLMTEVVTAAVATITAATSNAAYKQVQRKEKEDNVVMRYQALKRKPQTEAQARKNMMIYLRNMAGFKMDYFKGMSYYYIHPIFEKYFNSNVAFLKKTKEQLEEEKSRGLKGQVKV</sequence>
<dbReference type="InterPro" id="IPR013103">
    <property type="entry name" value="RVT_2"/>
</dbReference>